<keyword evidence="3" id="KW-0472">Membrane</keyword>
<comment type="subcellular location">
    <subcellularLocation>
        <location evidence="1">Endomembrane system</location>
    </subcellularLocation>
</comment>
<dbReference type="EMBL" id="JASJQH010008055">
    <property type="protein sequence ID" value="KAK9695626.1"/>
    <property type="molecule type" value="Genomic_DNA"/>
</dbReference>
<dbReference type="CDD" id="cd14837">
    <property type="entry name" value="AP3_Mu_N"/>
    <property type="match status" value="1"/>
</dbReference>
<dbReference type="Gene3D" id="3.30.450.60">
    <property type="match status" value="1"/>
</dbReference>
<organism evidence="5 6">
    <name type="scientific">Basidiobolus ranarum</name>
    <dbReference type="NCBI Taxonomy" id="34480"/>
    <lineage>
        <taxon>Eukaryota</taxon>
        <taxon>Fungi</taxon>
        <taxon>Fungi incertae sedis</taxon>
        <taxon>Zoopagomycota</taxon>
        <taxon>Entomophthoromycotina</taxon>
        <taxon>Basidiobolomycetes</taxon>
        <taxon>Basidiobolales</taxon>
        <taxon>Basidiobolaceae</taxon>
        <taxon>Basidiobolus</taxon>
    </lineage>
</organism>
<dbReference type="SUPFAM" id="SSF64356">
    <property type="entry name" value="SNARE-like"/>
    <property type="match status" value="1"/>
</dbReference>
<comment type="caution">
    <text evidence="5">The sequence shown here is derived from an EMBL/GenBank/DDBJ whole genome shotgun (WGS) entry which is preliminary data.</text>
</comment>
<evidence type="ECO:0000256" key="2">
    <source>
        <dbReference type="ARBA" id="ARBA00022448"/>
    </source>
</evidence>
<evidence type="ECO:0000259" key="4">
    <source>
        <dbReference type="Pfam" id="PF01217"/>
    </source>
</evidence>
<dbReference type="Proteomes" id="UP001479436">
    <property type="component" value="Unassembled WGS sequence"/>
</dbReference>
<evidence type="ECO:0000256" key="3">
    <source>
        <dbReference type="ARBA" id="ARBA00023136"/>
    </source>
</evidence>
<dbReference type="InterPro" id="IPR022775">
    <property type="entry name" value="AP_mu_sigma_su"/>
</dbReference>
<name>A0ABR2VRM7_9FUNG</name>
<evidence type="ECO:0000313" key="5">
    <source>
        <dbReference type="EMBL" id="KAK9695626.1"/>
    </source>
</evidence>
<dbReference type="InterPro" id="IPR011012">
    <property type="entry name" value="Longin-like_dom_sf"/>
</dbReference>
<dbReference type="InterPro" id="IPR001392">
    <property type="entry name" value="Clathrin_mu"/>
</dbReference>
<reference evidence="5 6" key="1">
    <citation type="submission" date="2023-04" db="EMBL/GenBank/DDBJ databases">
        <title>Genome of Basidiobolus ranarum AG-B5.</title>
        <authorList>
            <person name="Stajich J.E."/>
            <person name="Carter-House D."/>
            <person name="Gryganskyi A."/>
        </authorList>
    </citation>
    <scope>NUCLEOTIDE SEQUENCE [LARGE SCALE GENOMIC DNA]</scope>
    <source>
        <strain evidence="5 6">AG-B5</strain>
    </source>
</reference>
<dbReference type="PANTHER" id="PTHR10529">
    <property type="entry name" value="AP COMPLEX SUBUNIT MU"/>
    <property type="match status" value="1"/>
</dbReference>
<accession>A0ABR2VRM7</accession>
<dbReference type="PRINTS" id="PR00314">
    <property type="entry name" value="CLATHRINADPT"/>
</dbReference>
<protein>
    <recommendedName>
        <fullName evidence="4">AP complex mu/sigma subunit domain-containing protein</fullName>
    </recommendedName>
</protein>
<keyword evidence="6" id="KW-1185">Reference proteome</keyword>
<gene>
    <name evidence="5" type="ORF">K7432_012863</name>
</gene>
<keyword evidence="2" id="KW-0813">Transport</keyword>
<sequence length="173" mass="20180">MISSLFVLNSTGKIIIEKHWRGVVSRSVVDYYLNVTKGMPQEEVLPIIDTPQGKYVQIYRDSLTFLTTVSAEVEPLLVLEFLHRVVDLLVEYFDEVSETIIKDNFVTVYQVAASFFRYCYPIPLYSYSLLALGGNDGLRLSSHYRAKCAQRHYRSSHYYQQSNERRWCIHRPV</sequence>
<feature type="non-terminal residue" evidence="5">
    <location>
        <position position="173"/>
    </location>
</feature>
<evidence type="ECO:0000256" key="1">
    <source>
        <dbReference type="ARBA" id="ARBA00004308"/>
    </source>
</evidence>
<evidence type="ECO:0000313" key="6">
    <source>
        <dbReference type="Proteomes" id="UP001479436"/>
    </source>
</evidence>
<dbReference type="InterPro" id="IPR050431">
    <property type="entry name" value="Adaptor_comp_med_subunit"/>
</dbReference>
<dbReference type="Pfam" id="PF01217">
    <property type="entry name" value="Clat_adaptor_s"/>
    <property type="match status" value="1"/>
</dbReference>
<proteinExistence type="predicted"/>
<feature type="domain" description="AP complex mu/sigma subunit" evidence="4">
    <location>
        <begin position="1"/>
        <end position="115"/>
    </location>
</feature>